<evidence type="ECO:0000313" key="2">
    <source>
        <dbReference type="EMBL" id="TVO51595.1"/>
    </source>
</evidence>
<evidence type="ECO:0000313" key="3">
    <source>
        <dbReference type="Proteomes" id="UP000319502"/>
    </source>
</evidence>
<sequence length="134" mass="14209">MKIATALAVALLTVACASTSAPLDTTRLSAVYVQDFTSSEPMACTTADVDLTHAEAQAFFKRARQLDARTLSDNYPVAPCHIEGTLKAGKRLCDWQISAAATGVIRCEGGAWFFACDDCGDLFASTTSTPARKP</sequence>
<evidence type="ECO:0008006" key="4">
    <source>
        <dbReference type="Google" id="ProtNLM"/>
    </source>
</evidence>
<name>A0A557QFD0_9RHOO</name>
<organism evidence="2 3">
    <name type="scientific">Denitromonas halophila</name>
    <dbReference type="NCBI Taxonomy" id="1629404"/>
    <lineage>
        <taxon>Bacteria</taxon>
        <taxon>Pseudomonadati</taxon>
        <taxon>Pseudomonadota</taxon>
        <taxon>Betaproteobacteria</taxon>
        <taxon>Rhodocyclales</taxon>
        <taxon>Zoogloeaceae</taxon>
        <taxon>Denitromonas</taxon>
    </lineage>
</organism>
<evidence type="ECO:0000256" key="1">
    <source>
        <dbReference type="SAM" id="SignalP"/>
    </source>
</evidence>
<proteinExistence type="predicted"/>
<dbReference type="AlphaFoldDB" id="A0A557QFD0"/>
<keyword evidence="1" id="KW-0732">Signal</keyword>
<comment type="caution">
    <text evidence="2">The sequence shown here is derived from an EMBL/GenBank/DDBJ whole genome shotgun (WGS) entry which is preliminary data.</text>
</comment>
<dbReference type="EMBL" id="VMNK01000019">
    <property type="protein sequence ID" value="TVO51595.1"/>
    <property type="molecule type" value="Genomic_DNA"/>
</dbReference>
<feature type="chain" id="PRO_5021924809" description="Lipoprotein" evidence="1">
    <location>
        <begin position="18"/>
        <end position="134"/>
    </location>
</feature>
<protein>
    <recommendedName>
        <fullName evidence="4">Lipoprotein</fullName>
    </recommendedName>
</protein>
<dbReference type="OrthoDB" id="5770293at2"/>
<feature type="signal peptide" evidence="1">
    <location>
        <begin position="1"/>
        <end position="17"/>
    </location>
</feature>
<accession>A0A557QFD0</accession>
<reference evidence="2 3" key="1">
    <citation type="submission" date="2019-07" db="EMBL/GenBank/DDBJ databases">
        <title>The pathways for chlorine oxyanion respiration interact through the shared metabolite chlorate.</title>
        <authorList>
            <person name="Barnum T.P."/>
            <person name="Cheng Y."/>
            <person name="Hill K.A."/>
            <person name="Lucas L.N."/>
            <person name="Carlson H.K."/>
            <person name="Coates J.D."/>
        </authorList>
    </citation>
    <scope>NUCLEOTIDE SEQUENCE [LARGE SCALE GENOMIC DNA]</scope>
    <source>
        <strain evidence="2 3">SFB-3</strain>
    </source>
</reference>
<dbReference type="Proteomes" id="UP000319502">
    <property type="component" value="Unassembled WGS sequence"/>
</dbReference>
<gene>
    <name evidence="2" type="ORF">FHP91_19205</name>
</gene>
<dbReference type="PROSITE" id="PS51257">
    <property type="entry name" value="PROKAR_LIPOPROTEIN"/>
    <property type="match status" value="1"/>
</dbReference>
<keyword evidence="3" id="KW-1185">Reference proteome</keyword>